<sequence>MSKSEDYQGSMKLVLGADGSLPRHYTTARAPYSHHRSGSNHCDQRLNELNPTNERLTRAIAEPHPLETASTRLHDQTTTANDGATPKPTWK</sequence>
<dbReference type="KEGG" id="sdyn:Mal52_54360"/>
<reference evidence="2 3" key="1">
    <citation type="submission" date="2019-02" db="EMBL/GenBank/DDBJ databases">
        <title>Deep-cultivation of Planctomycetes and their phenomic and genomic characterization uncovers novel biology.</title>
        <authorList>
            <person name="Wiegand S."/>
            <person name="Jogler M."/>
            <person name="Boedeker C."/>
            <person name="Pinto D."/>
            <person name="Vollmers J."/>
            <person name="Rivas-Marin E."/>
            <person name="Kohn T."/>
            <person name="Peeters S.H."/>
            <person name="Heuer A."/>
            <person name="Rast P."/>
            <person name="Oberbeckmann S."/>
            <person name="Bunk B."/>
            <person name="Jeske O."/>
            <person name="Meyerdierks A."/>
            <person name="Storesund J.E."/>
            <person name="Kallscheuer N."/>
            <person name="Luecker S."/>
            <person name="Lage O.M."/>
            <person name="Pohl T."/>
            <person name="Merkel B.J."/>
            <person name="Hornburger P."/>
            <person name="Mueller R.-W."/>
            <person name="Bruemmer F."/>
            <person name="Labrenz M."/>
            <person name="Spormann A.M."/>
            <person name="Op den Camp H."/>
            <person name="Overmann J."/>
            <person name="Amann R."/>
            <person name="Jetten M.S.M."/>
            <person name="Mascher T."/>
            <person name="Medema M.H."/>
            <person name="Devos D.P."/>
            <person name="Kaster A.-K."/>
            <person name="Ovreas L."/>
            <person name="Rohde M."/>
            <person name="Galperin M.Y."/>
            <person name="Jogler C."/>
        </authorList>
    </citation>
    <scope>NUCLEOTIDE SEQUENCE [LARGE SCALE GENOMIC DNA]</scope>
    <source>
        <strain evidence="2 3">Mal52</strain>
    </source>
</reference>
<protein>
    <submittedName>
        <fullName evidence="2">Uncharacterized protein</fullName>
    </submittedName>
</protein>
<name>A0A517ZWN7_9PLAN</name>
<keyword evidence="3" id="KW-1185">Reference proteome</keyword>
<dbReference type="Proteomes" id="UP000319383">
    <property type="component" value="Chromosome"/>
</dbReference>
<feature type="region of interest" description="Disordered" evidence="1">
    <location>
        <begin position="15"/>
        <end position="91"/>
    </location>
</feature>
<dbReference type="AlphaFoldDB" id="A0A517ZWN7"/>
<gene>
    <name evidence="2" type="ORF">Mal52_54360</name>
</gene>
<accession>A0A517ZWN7</accession>
<evidence type="ECO:0000313" key="2">
    <source>
        <dbReference type="EMBL" id="QDU46913.1"/>
    </source>
</evidence>
<dbReference type="EMBL" id="CP036276">
    <property type="protein sequence ID" value="QDU46913.1"/>
    <property type="molecule type" value="Genomic_DNA"/>
</dbReference>
<evidence type="ECO:0000256" key="1">
    <source>
        <dbReference type="SAM" id="MobiDB-lite"/>
    </source>
</evidence>
<feature type="compositionally biased region" description="Polar residues" evidence="1">
    <location>
        <begin position="68"/>
        <end position="82"/>
    </location>
</feature>
<proteinExistence type="predicted"/>
<evidence type="ECO:0000313" key="3">
    <source>
        <dbReference type="Proteomes" id="UP000319383"/>
    </source>
</evidence>
<organism evidence="2 3">
    <name type="scientific">Symmachiella dynata</name>
    <dbReference type="NCBI Taxonomy" id="2527995"/>
    <lineage>
        <taxon>Bacteria</taxon>
        <taxon>Pseudomonadati</taxon>
        <taxon>Planctomycetota</taxon>
        <taxon>Planctomycetia</taxon>
        <taxon>Planctomycetales</taxon>
        <taxon>Planctomycetaceae</taxon>
        <taxon>Symmachiella</taxon>
    </lineage>
</organism>